<organism evidence="1 2">
    <name type="scientific">Steinernema glaseri</name>
    <dbReference type="NCBI Taxonomy" id="37863"/>
    <lineage>
        <taxon>Eukaryota</taxon>
        <taxon>Metazoa</taxon>
        <taxon>Ecdysozoa</taxon>
        <taxon>Nematoda</taxon>
        <taxon>Chromadorea</taxon>
        <taxon>Rhabditida</taxon>
        <taxon>Tylenchina</taxon>
        <taxon>Panagrolaimomorpha</taxon>
        <taxon>Strongyloidoidea</taxon>
        <taxon>Steinernematidae</taxon>
        <taxon>Steinernema</taxon>
    </lineage>
</organism>
<keyword evidence="1" id="KW-1185">Reference proteome</keyword>
<dbReference type="AlphaFoldDB" id="A0A1I7YA23"/>
<name>A0A1I7YA23_9BILA</name>
<dbReference type="Proteomes" id="UP000095287">
    <property type="component" value="Unplaced"/>
</dbReference>
<proteinExistence type="predicted"/>
<accession>A0A1I7YA23</accession>
<reference evidence="2" key="1">
    <citation type="submission" date="2016-11" db="UniProtKB">
        <authorList>
            <consortium name="WormBaseParasite"/>
        </authorList>
    </citation>
    <scope>IDENTIFICATION</scope>
</reference>
<dbReference type="SUPFAM" id="SSF51905">
    <property type="entry name" value="FAD/NAD(P)-binding domain"/>
    <property type="match status" value="1"/>
</dbReference>
<evidence type="ECO:0000313" key="1">
    <source>
        <dbReference type="Proteomes" id="UP000095287"/>
    </source>
</evidence>
<sequence length="172" mass="19062">MTAVVAATESKKGPLRLVVVGTGPTAIGAIHQVFKHIQSGRIGQDEIEITVLEKEHEVGGLARSVTDSAGFTWDLGVHVTGASKYHEFTKVFESTSTKWNYIKRIVKADMKHILKAEDPTLNYVPYPVQQSIHHLPEEVRTQCNEDLSRVDASQLSTNFDEFTLNSFGPTLQ</sequence>
<dbReference type="InterPro" id="IPR036188">
    <property type="entry name" value="FAD/NAD-bd_sf"/>
</dbReference>
<evidence type="ECO:0000313" key="2">
    <source>
        <dbReference type="WBParaSite" id="L893_g14016.t1"/>
    </source>
</evidence>
<protein>
    <submittedName>
        <fullName evidence="2">Amino_oxidase domain-containing protein</fullName>
    </submittedName>
</protein>
<dbReference type="WBParaSite" id="L893_g14016.t1">
    <property type="protein sequence ID" value="L893_g14016.t1"/>
    <property type="gene ID" value="L893_g14016"/>
</dbReference>
<dbReference type="Gene3D" id="3.50.50.60">
    <property type="entry name" value="FAD/NAD(P)-binding domain"/>
    <property type="match status" value="1"/>
</dbReference>
<dbReference type="Pfam" id="PF13450">
    <property type="entry name" value="NAD_binding_8"/>
    <property type="match status" value="1"/>
</dbReference>